<dbReference type="EMBL" id="QGML01000255">
    <property type="protein sequence ID" value="TVY92749.1"/>
    <property type="molecule type" value="Genomic_DNA"/>
</dbReference>
<feature type="compositionally biased region" description="Gly residues" evidence="8">
    <location>
        <begin position="176"/>
        <end position="187"/>
    </location>
</feature>
<evidence type="ECO:0000256" key="6">
    <source>
        <dbReference type="ARBA" id="ARBA00023163"/>
    </source>
</evidence>
<keyword evidence="4" id="KW-0805">Transcription regulation</keyword>
<comment type="subcellular location">
    <subcellularLocation>
        <location evidence="1">Nucleus</location>
    </subcellularLocation>
</comment>
<evidence type="ECO:0000256" key="5">
    <source>
        <dbReference type="ARBA" id="ARBA00023125"/>
    </source>
</evidence>
<dbReference type="GO" id="GO:0003677">
    <property type="term" value="F:DNA binding"/>
    <property type="evidence" value="ECO:0007669"/>
    <property type="project" value="UniProtKB-KW"/>
</dbReference>
<dbReference type="PANTHER" id="PTHR47782">
    <property type="entry name" value="ZN(II)2CYS6 TRANSCRIPTION FACTOR (EUROFUNG)-RELATED"/>
    <property type="match status" value="1"/>
</dbReference>
<evidence type="ECO:0000256" key="7">
    <source>
        <dbReference type="ARBA" id="ARBA00023242"/>
    </source>
</evidence>
<protein>
    <submittedName>
        <fullName evidence="9">Uncharacterized protein</fullName>
    </submittedName>
</protein>
<evidence type="ECO:0000256" key="2">
    <source>
        <dbReference type="ARBA" id="ARBA00022723"/>
    </source>
</evidence>
<keyword evidence="7" id="KW-0539">Nucleus</keyword>
<dbReference type="GO" id="GO:0005634">
    <property type="term" value="C:nucleus"/>
    <property type="evidence" value="ECO:0007669"/>
    <property type="project" value="UniProtKB-SubCell"/>
</dbReference>
<evidence type="ECO:0000313" key="9">
    <source>
        <dbReference type="EMBL" id="TVY92749.1"/>
    </source>
</evidence>
<keyword evidence="2" id="KW-0479">Metal-binding</keyword>
<evidence type="ECO:0000313" key="10">
    <source>
        <dbReference type="Proteomes" id="UP000315522"/>
    </source>
</evidence>
<keyword evidence="10" id="KW-1185">Reference proteome</keyword>
<proteinExistence type="predicted"/>
<dbReference type="InterPro" id="IPR052202">
    <property type="entry name" value="Yeast_MetPath_Reg"/>
</dbReference>
<dbReference type="Proteomes" id="UP000315522">
    <property type="component" value="Unassembled WGS sequence"/>
</dbReference>
<feature type="region of interest" description="Disordered" evidence="8">
    <location>
        <begin position="167"/>
        <end position="188"/>
    </location>
</feature>
<keyword evidence="6" id="KW-0804">Transcription</keyword>
<evidence type="ECO:0000256" key="1">
    <source>
        <dbReference type="ARBA" id="ARBA00004123"/>
    </source>
</evidence>
<name>A0A559MIG3_9HELO</name>
<dbReference type="GO" id="GO:0006355">
    <property type="term" value="P:regulation of DNA-templated transcription"/>
    <property type="evidence" value="ECO:0007669"/>
    <property type="project" value="UniProtKB-ARBA"/>
</dbReference>
<organism evidence="9 10">
    <name type="scientific">Lachnellula willkommii</name>
    <dbReference type="NCBI Taxonomy" id="215461"/>
    <lineage>
        <taxon>Eukaryota</taxon>
        <taxon>Fungi</taxon>
        <taxon>Dikarya</taxon>
        <taxon>Ascomycota</taxon>
        <taxon>Pezizomycotina</taxon>
        <taxon>Leotiomycetes</taxon>
        <taxon>Helotiales</taxon>
        <taxon>Lachnaceae</taxon>
        <taxon>Lachnellula</taxon>
    </lineage>
</organism>
<gene>
    <name evidence="9" type="ORF">LAWI1_G002079</name>
</gene>
<evidence type="ECO:0000256" key="8">
    <source>
        <dbReference type="SAM" id="MobiDB-lite"/>
    </source>
</evidence>
<comment type="caution">
    <text evidence="9">The sequence shown here is derived from an EMBL/GenBank/DDBJ whole genome shotgun (WGS) entry which is preliminary data.</text>
</comment>
<evidence type="ECO:0000256" key="3">
    <source>
        <dbReference type="ARBA" id="ARBA00022833"/>
    </source>
</evidence>
<keyword evidence="5" id="KW-0238">DNA-binding</keyword>
<accession>A0A559MIG3</accession>
<dbReference type="PANTHER" id="PTHR47782:SF12">
    <property type="entry name" value="ZN(II)2CYS6 TRANSCRIPTION FACTOR (EUROFUNG)"/>
    <property type="match status" value="1"/>
</dbReference>
<dbReference type="GO" id="GO:0046872">
    <property type="term" value="F:metal ion binding"/>
    <property type="evidence" value="ECO:0007669"/>
    <property type="project" value="UniProtKB-KW"/>
</dbReference>
<sequence length="263" mass="28844">MSATKVFRMQRFDCVYIQSGSSSNAIVGKDYLATLETRLAVVEKEIASFKHNNHETPQSVSMPALLQNSPQKQIRVDDAGGGSHDRVQDSIFVLEDTGKEPASTDPSDGMGAVVFVDEKDSGFFGPSSNIAFMRHISRAVARISHIDQSWASPGTQEELEGGLMNVSRPPSPVHRGTGGRPGLGGLDGRPYSRIPEKEEMDLIKQYFSDTRLLFPYLHEQTLLDTYAEMKRTNFTKVRRTSPGLLNMVMALATSTTIVSGMSA</sequence>
<evidence type="ECO:0000256" key="4">
    <source>
        <dbReference type="ARBA" id="ARBA00023015"/>
    </source>
</evidence>
<dbReference type="AlphaFoldDB" id="A0A559MIG3"/>
<keyword evidence="3" id="KW-0862">Zinc</keyword>
<reference evidence="9 10" key="1">
    <citation type="submission" date="2018-05" db="EMBL/GenBank/DDBJ databases">
        <title>Genome sequencing and assembly of the regulated plant pathogen Lachnellula willkommii and related sister species for the development of diagnostic species identification markers.</title>
        <authorList>
            <person name="Giroux E."/>
            <person name="Bilodeau G."/>
        </authorList>
    </citation>
    <scope>NUCLEOTIDE SEQUENCE [LARGE SCALE GENOMIC DNA]</scope>
    <source>
        <strain evidence="9 10">CBS 172.35</strain>
    </source>
</reference>
<dbReference type="CDD" id="cd12148">
    <property type="entry name" value="fungal_TF_MHR"/>
    <property type="match status" value="1"/>
</dbReference>